<dbReference type="STRING" id="1036779.SAMN04515666_108141"/>
<dbReference type="Proteomes" id="UP000199664">
    <property type="component" value="Unassembled WGS sequence"/>
</dbReference>
<organism evidence="1 2">
    <name type="scientific">Bosea lupini</name>
    <dbReference type="NCBI Taxonomy" id="1036779"/>
    <lineage>
        <taxon>Bacteria</taxon>
        <taxon>Pseudomonadati</taxon>
        <taxon>Pseudomonadota</taxon>
        <taxon>Alphaproteobacteria</taxon>
        <taxon>Hyphomicrobiales</taxon>
        <taxon>Boseaceae</taxon>
        <taxon>Bosea</taxon>
    </lineage>
</organism>
<dbReference type="AlphaFoldDB" id="A0A1H7WFZ0"/>
<dbReference type="EMBL" id="FOAN01000008">
    <property type="protein sequence ID" value="SEM20005.1"/>
    <property type="molecule type" value="Genomic_DNA"/>
</dbReference>
<dbReference type="OrthoDB" id="8163878at2"/>
<evidence type="ECO:0000313" key="2">
    <source>
        <dbReference type="Proteomes" id="UP000199664"/>
    </source>
</evidence>
<sequence length="73" mass="7958">MVDAVKMGSGVPRVRLRRVDDLVGRIKALVSDAQAQGYGTIAYVLGTALIEARIQLDGEANECRSRDADRKEL</sequence>
<dbReference type="RefSeq" id="WP_091839909.1">
    <property type="nucleotide sequence ID" value="NZ_FOAN01000008.1"/>
</dbReference>
<reference evidence="2" key="1">
    <citation type="submission" date="2016-10" db="EMBL/GenBank/DDBJ databases">
        <authorList>
            <person name="Varghese N."/>
            <person name="Submissions S."/>
        </authorList>
    </citation>
    <scope>NUCLEOTIDE SEQUENCE [LARGE SCALE GENOMIC DNA]</scope>
    <source>
        <strain evidence="2">LMG 26383,CCUG 61248,R- 45681</strain>
    </source>
</reference>
<accession>A0A1H7WFZ0</accession>
<gene>
    <name evidence="1" type="ORF">SAMN04515666_108141</name>
</gene>
<keyword evidence="2" id="KW-1185">Reference proteome</keyword>
<protein>
    <submittedName>
        <fullName evidence="1">Uncharacterized protein</fullName>
    </submittedName>
</protein>
<proteinExistence type="predicted"/>
<name>A0A1H7WFZ0_9HYPH</name>
<evidence type="ECO:0000313" key="1">
    <source>
        <dbReference type="EMBL" id="SEM20005.1"/>
    </source>
</evidence>